<dbReference type="GO" id="GO:0016757">
    <property type="term" value="F:glycosyltransferase activity"/>
    <property type="evidence" value="ECO:0007669"/>
    <property type="project" value="UniProtKB-KW"/>
</dbReference>
<keyword evidence="2" id="KW-0328">Glycosyltransferase</keyword>
<evidence type="ECO:0000313" key="8">
    <source>
        <dbReference type="Proteomes" id="UP001208692"/>
    </source>
</evidence>
<organism evidence="5 7">
    <name type="scientific">Capnocytophaga catalasegens</name>
    <dbReference type="NCBI Taxonomy" id="1004260"/>
    <lineage>
        <taxon>Bacteria</taxon>
        <taxon>Pseudomonadati</taxon>
        <taxon>Bacteroidota</taxon>
        <taxon>Flavobacteriia</taxon>
        <taxon>Flavobacteriales</taxon>
        <taxon>Flavobacteriaceae</taxon>
        <taxon>Capnocytophaga</taxon>
    </lineage>
</organism>
<dbReference type="InterPro" id="IPR029044">
    <property type="entry name" value="Nucleotide-diphossugar_trans"/>
</dbReference>
<dbReference type="Proteomes" id="UP001207736">
    <property type="component" value="Unassembled WGS sequence"/>
</dbReference>
<keyword evidence="8" id="KW-1185">Reference proteome</keyword>
<dbReference type="PANTHER" id="PTHR43630:SF1">
    <property type="entry name" value="POLY-BETA-1,6-N-ACETYL-D-GLUCOSAMINE SYNTHASE"/>
    <property type="match status" value="1"/>
</dbReference>
<dbReference type="SUPFAM" id="SSF53448">
    <property type="entry name" value="Nucleotide-diphospho-sugar transferases"/>
    <property type="match status" value="1"/>
</dbReference>
<dbReference type="RefSeq" id="WP_264845979.1">
    <property type="nucleotide sequence ID" value="NZ_BPMA01000016.1"/>
</dbReference>
<comment type="caution">
    <text evidence="5">The sequence shown here is derived from an EMBL/GenBank/DDBJ whole genome shotgun (WGS) entry which is preliminary data.</text>
</comment>
<dbReference type="Gene3D" id="3.90.550.10">
    <property type="entry name" value="Spore Coat Polysaccharide Biosynthesis Protein SpsA, Chain A"/>
    <property type="match status" value="1"/>
</dbReference>
<dbReference type="InterPro" id="IPR001173">
    <property type="entry name" value="Glyco_trans_2-like"/>
</dbReference>
<reference evidence="5 8" key="1">
    <citation type="submission" date="2021-11" db="EMBL/GenBank/DDBJ databases">
        <title>Draft genome sequence of Capnocytophaga sp. strain KC07075 isolated from cat oral cavity.</title>
        <authorList>
            <person name="Suzuki M."/>
            <person name="Imaoka K."/>
            <person name="Kimura M."/>
            <person name="Morikawa S."/>
            <person name="Maeda K."/>
        </authorList>
    </citation>
    <scope>NUCLEOTIDE SEQUENCE</scope>
    <source>
        <strain evidence="5">KC07075</strain>
        <strain evidence="6 8">KC07079</strain>
    </source>
</reference>
<proteinExistence type="inferred from homology"/>
<evidence type="ECO:0000259" key="4">
    <source>
        <dbReference type="Pfam" id="PF00535"/>
    </source>
</evidence>
<dbReference type="Pfam" id="PF00535">
    <property type="entry name" value="Glycos_transf_2"/>
    <property type="match status" value="1"/>
</dbReference>
<keyword evidence="3 5" id="KW-0808">Transferase</keyword>
<sequence length="288" mass="33597">MKIGIVIPAHNEAENLSLMLNSLLEQTYQAHQIVIVDDNSTDATFLIASKYTEQYPQIQVFRRNSDIYRLPGAKVVQTFNDGLSKLAQVDLICKFDADLIFPDNYLETIVLHFRNNPKLGMCGGFCSIKKDSGKWEIEDLTDKNHLRGAIKSYRNECFEAIGDLKEAMGWDTVDELLARYYGWEVKTDTSLLVKHLRPTGAEYSEKAQYLQGEMFYRLRYGFWISLFASLKLAFKKRSITLLDNYLQGYFKAKKEKQSFIVTHEQGVWIRKYRWENIFQKIRKSFLFS</sequence>
<dbReference type="CDD" id="cd00761">
    <property type="entry name" value="Glyco_tranf_GTA_type"/>
    <property type="match status" value="1"/>
</dbReference>
<dbReference type="AlphaFoldDB" id="A0AAV5AXG2"/>
<dbReference type="EMBL" id="BQKA01000006">
    <property type="protein sequence ID" value="GJM49387.1"/>
    <property type="molecule type" value="Genomic_DNA"/>
</dbReference>
<evidence type="ECO:0000313" key="5">
    <source>
        <dbReference type="EMBL" id="GJM49387.1"/>
    </source>
</evidence>
<dbReference type="Proteomes" id="UP001208692">
    <property type="component" value="Unassembled WGS sequence"/>
</dbReference>
<gene>
    <name evidence="5" type="ORF">RCZ15_03620</name>
    <name evidence="6" type="ORF">RCZ16_08540</name>
</gene>
<feature type="domain" description="Glycosyltransferase 2-like" evidence="4">
    <location>
        <begin position="5"/>
        <end position="140"/>
    </location>
</feature>
<evidence type="ECO:0000256" key="2">
    <source>
        <dbReference type="ARBA" id="ARBA00022676"/>
    </source>
</evidence>
<comment type="similarity">
    <text evidence="1">Belongs to the glycosyltransferase 2 family.</text>
</comment>
<accession>A0AAV5AXG2</accession>
<protein>
    <submittedName>
        <fullName evidence="5">Glycosyl transferase family 2</fullName>
    </submittedName>
</protein>
<dbReference type="EMBL" id="BQKB01000013">
    <property type="protein sequence ID" value="GJM52537.1"/>
    <property type="molecule type" value="Genomic_DNA"/>
</dbReference>
<dbReference type="PANTHER" id="PTHR43630">
    <property type="entry name" value="POLY-BETA-1,6-N-ACETYL-D-GLUCOSAMINE SYNTHASE"/>
    <property type="match status" value="1"/>
</dbReference>
<evidence type="ECO:0000313" key="6">
    <source>
        <dbReference type="EMBL" id="GJM52537.1"/>
    </source>
</evidence>
<evidence type="ECO:0000256" key="3">
    <source>
        <dbReference type="ARBA" id="ARBA00022679"/>
    </source>
</evidence>
<evidence type="ECO:0000313" key="7">
    <source>
        <dbReference type="Proteomes" id="UP001207736"/>
    </source>
</evidence>
<evidence type="ECO:0000256" key="1">
    <source>
        <dbReference type="ARBA" id="ARBA00006739"/>
    </source>
</evidence>
<name>A0AAV5AXG2_9FLAO</name>